<reference evidence="1" key="1">
    <citation type="journal article" date="2021" name="New Phytol.">
        <title>Evolutionary innovations through gain and loss of genes in the ectomycorrhizal Boletales.</title>
        <authorList>
            <person name="Wu G."/>
            <person name="Miyauchi S."/>
            <person name="Morin E."/>
            <person name="Kuo A."/>
            <person name="Drula E."/>
            <person name="Varga T."/>
            <person name="Kohler A."/>
            <person name="Feng B."/>
            <person name="Cao Y."/>
            <person name="Lipzen A."/>
            <person name="Daum C."/>
            <person name="Hundley H."/>
            <person name="Pangilinan J."/>
            <person name="Johnson J."/>
            <person name="Barry K."/>
            <person name="LaButti K."/>
            <person name="Ng V."/>
            <person name="Ahrendt S."/>
            <person name="Min B."/>
            <person name="Choi I.G."/>
            <person name="Park H."/>
            <person name="Plett J.M."/>
            <person name="Magnuson J."/>
            <person name="Spatafora J.W."/>
            <person name="Nagy L.G."/>
            <person name="Henrissat B."/>
            <person name="Grigoriev I.V."/>
            <person name="Yang Z.L."/>
            <person name="Xu J."/>
            <person name="Martin F.M."/>
        </authorList>
    </citation>
    <scope>NUCLEOTIDE SEQUENCE</scope>
    <source>
        <strain evidence="1">ATCC 28755</strain>
    </source>
</reference>
<gene>
    <name evidence="1" type="ORF">BJ138DRAFT_1113885</name>
</gene>
<accession>A0ACB8ABP6</accession>
<comment type="caution">
    <text evidence="1">The sequence shown here is derived from an EMBL/GenBank/DDBJ whole genome shotgun (WGS) entry which is preliminary data.</text>
</comment>
<protein>
    <submittedName>
        <fullName evidence="1">Uncharacterized protein</fullName>
    </submittedName>
</protein>
<sequence>MAVSSAGSGRHRKNPYHRELNAKFLRRGYTKDQLPELRKDWDKKQDECLRRAGGSFRVIEPKLGDPSEVLFPIPNSQYAIRIWDGGMEKSSQFLLDYFDIEKEVPVDTPRGYEIHPVPMPGLTWCGIPRSYEFAFGKRPDEIPDGEEKYLIPEGGRFRLVRDGHPDFFFVVPSRLDRMGVQFATGIRRS</sequence>
<dbReference type="Proteomes" id="UP000790377">
    <property type="component" value="Unassembled WGS sequence"/>
</dbReference>
<keyword evidence="2" id="KW-1185">Reference proteome</keyword>
<dbReference type="EMBL" id="MU267704">
    <property type="protein sequence ID" value="KAH7910679.1"/>
    <property type="molecule type" value="Genomic_DNA"/>
</dbReference>
<proteinExistence type="predicted"/>
<name>A0ACB8ABP6_9AGAM</name>
<evidence type="ECO:0000313" key="2">
    <source>
        <dbReference type="Proteomes" id="UP000790377"/>
    </source>
</evidence>
<organism evidence="1 2">
    <name type="scientific">Hygrophoropsis aurantiaca</name>
    <dbReference type="NCBI Taxonomy" id="72124"/>
    <lineage>
        <taxon>Eukaryota</taxon>
        <taxon>Fungi</taxon>
        <taxon>Dikarya</taxon>
        <taxon>Basidiomycota</taxon>
        <taxon>Agaricomycotina</taxon>
        <taxon>Agaricomycetes</taxon>
        <taxon>Agaricomycetidae</taxon>
        <taxon>Boletales</taxon>
        <taxon>Coniophorineae</taxon>
        <taxon>Hygrophoropsidaceae</taxon>
        <taxon>Hygrophoropsis</taxon>
    </lineage>
</organism>
<evidence type="ECO:0000313" key="1">
    <source>
        <dbReference type="EMBL" id="KAH7910679.1"/>
    </source>
</evidence>